<sequence>MHYELDEAFNAFAQDPKQLICLITGAGDRAFCAGSDVRAAAEADSPIATYPASGYGGLTRRFDCDKPFIAAVNGVALGGGFEIALACDVIIASERAQFGLPEPLVGAIALAGGLHRLARRLPHNIAMGMILSSRNVSAQDAARYGLANEVVPHEELMAAAERWCSDILKASPVAVQASKAIVRRGLAEVDVEAALERQDTYPEYIAWSTSADFKEGLSAFAERRRPVWTGI</sequence>
<accession>T0HUR9</accession>
<dbReference type="Gene3D" id="3.90.226.10">
    <property type="entry name" value="2-enoyl-CoA Hydratase, Chain A, domain 1"/>
    <property type="match status" value="1"/>
</dbReference>
<dbReference type="CDD" id="cd06558">
    <property type="entry name" value="crotonase-like"/>
    <property type="match status" value="1"/>
</dbReference>
<dbReference type="PATRIC" id="fig|1096930.3.peg.1798"/>
<dbReference type="Proteomes" id="UP000015527">
    <property type="component" value="Unassembled WGS sequence"/>
</dbReference>
<dbReference type="AlphaFoldDB" id="T0HUR9"/>
<evidence type="ECO:0000256" key="1">
    <source>
        <dbReference type="ARBA" id="ARBA00005254"/>
    </source>
</evidence>
<evidence type="ECO:0008006" key="6">
    <source>
        <dbReference type="Google" id="ProtNLM"/>
    </source>
</evidence>
<dbReference type="PANTHER" id="PTHR11941">
    <property type="entry name" value="ENOYL-COA HYDRATASE-RELATED"/>
    <property type="match status" value="1"/>
</dbReference>
<dbReference type="SUPFAM" id="SSF52096">
    <property type="entry name" value="ClpP/crotonase"/>
    <property type="match status" value="1"/>
</dbReference>
<dbReference type="GO" id="GO:0016829">
    <property type="term" value="F:lyase activity"/>
    <property type="evidence" value="ECO:0007669"/>
    <property type="project" value="UniProtKB-KW"/>
</dbReference>
<organism evidence="4 5">
    <name type="scientific">Novosphingobium lindaniclasticum LE124</name>
    <dbReference type="NCBI Taxonomy" id="1096930"/>
    <lineage>
        <taxon>Bacteria</taxon>
        <taxon>Pseudomonadati</taxon>
        <taxon>Pseudomonadota</taxon>
        <taxon>Alphaproteobacteria</taxon>
        <taxon>Sphingomonadales</taxon>
        <taxon>Sphingomonadaceae</taxon>
        <taxon>Novosphingobium</taxon>
    </lineage>
</organism>
<keyword evidence="5" id="KW-1185">Reference proteome</keyword>
<comment type="similarity">
    <text evidence="1 3">Belongs to the enoyl-CoA hydratase/isomerase family.</text>
</comment>
<dbReference type="InterPro" id="IPR018376">
    <property type="entry name" value="Enoyl-CoA_hyd/isom_CS"/>
</dbReference>
<evidence type="ECO:0000313" key="4">
    <source>
        <dbReference type="EMBL" id="EQB16837.1"/>
    </source>
</evidence>
<gene>
    <name evidence="4" type="ORF">L284_09080</name>
</gene>
<proteinExistence type="inferred from homology"/>
<dbReference type="EMBL" id="ATHL01000064">
    <property type="protein sequence ID" value="EQB16837.1"/>
    <property type="molecule type" value="Genomic_DNA"/>
</dbReference>
<dbReference type="Gene3D" id="1.10.12.10">
    <property type="entry name" value="Lyase 2-enoyl-coa Hydratase, Chain A, domain 2"/>
    <property type="match status" value="1"/>
</dbReference>
<dbReference type="PROSITE" id="PS00166">
    <property type="entry name" value="ENOYL_COA_HYDRATASE"/>
    <property type="match status" value="1"/>
</dbReference>
<dbReference type="InterPro" id="IPR001753">
    <property type="entry name" value="Enoyl-CoA_hydra/iso"/>
</dbReference>
<evidence type="ECO:0000313" key="5">
    <source>
        <dbReference type="Proteomes" id="UP000015527"/>
    </source>
</evidence>
<name>T0HUR9_9SPHN</name>
<protein>
    <recommendedName>
        <fullName evidence="6">Enoyl-CoA hydratase</fullName>
    </recommendedName>
</protein>
<dbReference type="eggNOG" id="COG1024">
    <property type="taxonomic scope" value="Bacteria"/>
</dbReference>
<comment type="caution">
    <text evidence="4">The sequence shown here is derived from an EMBL/GenBank/DDBJ whole genome shotgun (WGS) entry which is preliminary data.</text>
</comment>
<reference evidence="4 5" key="1">
    <citation type="journal article" date="2013" name="Genome Announc.">
        <title>Genome Sequence of Novosphingobium lindaniclasticum LE124T, Isolated from a Hexachlorocyclohexane Dumpsite.</title>
        <authorList>
            <person name="Saxena A."/>
            <person name="Nayyar N."/>
            <person name="Sangwan N."/>
            <person name="Kumari R."/>
            <person name="Khurana J.P."/>
            <person name="Lal R."/>
        </authorList>
    </citation>
    <scope>NUCLEOTIDE SEQUENCE [LARGE SCALE GENOMIC DNA]</scope>
    <source>
        <strain evidence="4 5">LE124</strain>
    </source>
</reference>
<evidence type="ECO:0000256" key="3">
    <source>
        <dbReference type="RuleBase" id="RU003707"/>
    </source>
</evidence>
<dbReference type="InterPro" id="IPR029045">
    <property type="entry name" value="ClpP/crotonase-like_dom_sf"/>
</dbReference>
<dbReference type="PANTHER" id="PTHR11941:SF54">
    <property type="entry name" value="ENOYL-COA HYDRATASE, MITOCHONDRIAL"/>
    <property type="match status" value="1"/>
</dbReference>
<dbReference type="InterPro" id="IPR014748">
    <property type="entry name" value="Enoyl-CoA_hydra_C"/>
</dbReference>
<dbReference type="GO" id="GO:0006635">
    <property type="term" value="P:fatty acid beta-oxidation"/>
    <property type="evidence" value="ECO:0007669"/>
    <property type="project" value="TreeGrafter"/>
</dbReference>
<keyword evidence="2" id="KW-0456">Lyase</keyword>
<dbReference type="Pfam" id="PF00378">
    <property type="entry name" value="ECH_1"/>
    <property type="match status" value="1"/>
</dbReference>
<evidence type="ECO:0000256" key="2">
    <source>
        <dbReference type="ARBA" id="ARBA00023239"/>
    </source>
</evidence>